<organism evidence="3 4">
    <name type="scientific">Ectocarpus siliculosus</name>
    <name type="common">Brown alga</name>
    <name type="synonym">Conferva siliculosa</name>
    <dbReference type="NCBI Taxonomy" id="2880"/>
    <lineage>
        <taxon>Eukaryota</taxon>
        <taxon>Sar</taxon>
        <taxon>Stramenopiles</taxon>
        <taxon>Ochrophyta</taxon>
        <taxon>PX clade</taxon>
        <taxon>Phaeophyceae</taxon>
        <taxon>Ectocarpales</taxon>
        <taxon>Ectocarpaceae</taxon>
        <taxon>Ectocarpus</taxon>
    </lineage>
</organism>
<reference evidence="3 4" key="1">
    <citation type="journal article" date="2010" name="Nature">
        <title>The Ectocarpus genome and the independent evolution of multicellularity in brown algae.</title>
        <authorList>
            <person name="Cock J.M."/>
            <person name="Sterck L."/>
            <person name="Rouze P."/>
            <person name="Scornet D."/>
            <person name="Allen A.E."/>
            <person name="Amoutzias G."/>
            <person name="Anthouard V."/>
            <person name="Artiguenave F."/>
            <person name="Aury J.M."/>
            <person name="Badger J.H."/>
            <person name="Beszteri B."/>
            <person name="Billiau K."/>
            <person name="Bonnet E."/>
            <person name="Bothwell J.H."/>
            <person name="Bowler C."/>
            <person name="Boyen C."/>
            <person name="Brownlee C."/>
            <person name="Carrano C.J."/>
            <person name="Charrier B."/>
            <person name="Cho G.Y."/>
            <person name="Coelho S.M."/>
            <person name="Collen J."/>
            <person name="Corre E."/>
            <person name="Da Silva C."/>
            <person name="Delage L."/>
            <person name="Delaroque N."/>
            <person name="Dittami S.M."/>
            <person name="Doulbeau S."/>
            <person name="Elias M."/>
            <person name="Farnham G."/>
            <person name="Gachon C.M."/>
            <person name="Gschloessl B."/>
            <person name="Heesch S."/>
            <person name="Jabbari K."/>
            <person name="Jubin C."/>
            <person name="Kawai H."/>
            <person name="Kimura K."/>
            <person name="Kloareg B."/>
            <person name="Kupper F.C."/>
            <person name="Lang D."/>
            <person name="Le Bail A."/>
            <person name="Leblanc C."/>
            <person name="Lerouge P."/>
            <person name="Lohr M."/>
            <person name="Lopez P.J."/>
            <person name="Martens C."/>
            <person name="Maumus F."/>
            <person name="Michel G."/>
            <person name="Miranda-Saavedra D."/>
            <person name="Morales J."/>
            <person name="Moreau H."/>
            <person name="Motomura T."/>
            <person name="Nagasato C."/>
            <person name="Napoli C.A."/>
            <person name="Nelson D.R."/>
            <person name="Nyvall-Collen P."/>
            <person name="Peters A.F."/>
            <person name="Pommier C."/>
            <person name="Potin P."/>
            <person name="Poulain J."/>
            <person name="Quesneville H."/>
            <person name="Read B."/>
            <person name="Rensing S.A."/>
            <person name="Ritter A."/>
            <person name="Rousvoal S."/>
            <person name="Samanta M."/>
            <person name="Samson G."/>
            <person name="Schroeder D.C."/>
            <person name="Segurens B."/>
            <person name="Strittmatter M."/>
            <person name="Tonon T."/>
            <person name="Tregear J.W."/>
            <person name="Valentin K."/>
            <person name="von Dassow P."/>
            <person name="Yamagishi T."/>
            <person name="Van de Peer Y."/>
            <person name="Wincker P."/>
        </authorList>
    </citation>
    <scope>NUCLEOTIDE SEQUENCE [LARGE SCALE GENOMIC DNA]</scope>
    <source>
        <strain evidence="4">Ec32 / CCAP1310/4</strain>
    </source>
</reference>
<dbReference type="InterPro" id="IPR036410">
    <property type="entry name" value="HSP_DnaJ_Cys-rich_dom_sf"/>
</dbReference>
<evidence type="ECO:0008006" key="5">
    <source>
        <dbReference type="Google" id="ProtNLM"/>
    </source>
</evidence>
<keyword evidence="4" id="KW-1185">Reference proteome</keyword>
<accession>D7FIE3</accession>
<dbReference type="EMBL" id="FN649748">
    <property type="protein sequence ID" value="CBJ28767.1"/>
    <property type="molecule type" value="Genomic_DNA"/>
</dbReference>
<evidence type="ECO:0000313" key="4">
    <source>
        <dbReference type="Proteomes" id="UP000002630"/>
    </source>
</evidence>
<dbReference type="Proteomes" id="UP000002630">
    <property type="component" value="Linkage Group LG23"/>
</dbReference>
<dbReference type="AlphaFoldDB" id="D7FIE3"/>
<evidence type="ECO:0000256" key="1">
    <source>
        <dbReference type="SAM" id="MobiDB-lite"/>
    </source>
</evidence>
<gene>
    <name evidence="3" type="ORF">Esi_0119_0099</name>
</gene>
<feature type="region of interest" description="Disordered" evidence="1">
    <location>
        <begin position="228"/>
        <end position="252"/>
    </location>
</feature>
<feature type="chain" id="PRO_5003095538" description="RanBP2-type domain-containing protein" evidence="2">
    <location>
        <begin position="21"/>
        <end position="252"/>
    </location>
</feature>
<proteinExistence type="predicted"/>
<dbReference type="EMBL" id="FN647870">
    <property type="protein sequence ID" value="CBJ28767.1"/>
    <property type="molecule type" value="Genomic_DNA"/>
</dbReference>
<dbReference type="OrthoDB" id="10330733at2759"/>
<evidence type="ECO:0000256" key="2">
    <source>
        <dbReference type="SAM" id="SignalP"/>
    </source>
</evidence>
<protein>
    <recommendedName>
        <fullName evidence="5">RanBP2-type domain-containing protein</fullName>
    </recommendedName>
</protein>
<keyword evidence="2" id="KW-0732">Signal</keyword>
<dbReference type="SUPFAM" id="SSF57938">
    <property type="entry name" value="DnaJ/Hsp40 cysteine-rich domain"/>
    <property type="match status" value="1"/>
</dbReference>
<name>D7FIE3_ECTSI</name>
<sequence length="252" mass="27701">MRSLLLAWAIALFYCDGVESFVRRTGRASGTPGFVAGAVAFQRKRPRGSRQGASGSQTPLAAAAAGSFTARTVKSQSNWFEVTGEGRRRTQRRTGGGHGTRMLFGLHFQPPEFSVWLHGTVQAVMLGGFAALIPKVTAERIREKEEGMVRDEDYAAGLWDDDEDFDEYGNAGGYVCPTCDNTNQVECSECGGKGFFVSASAMPKKCTYCNGLGTFDCEDCEERREMLRRERGARRPPRELPPARGDDFPFGR</sequence>
<dbReference type="InParanoid" id="D7FIE3"/>
<feature type="signal peptide" evidence="2">
    <location>
        <begin position="1"/>
        <end position="20"/>
    </location>
</feature>
<evidence type="ECO:0000313" key="3">
    <source>
        <dbReference type="EMBL" id="CBJ28767.1"/>
    </source>
</evidence>